<dbReference type="EMBL" id="WBMR01000078">
    <property type="protein sequence ID" value="KAB2376880.1"/>
    <property type="molecule type" value="Genomic_DNA"/>
</dbReference>
<dbReference type="OrthoDB" id="9778998at2"/>
<proteinExistence type="predicted"/>
<dbReference type="SUPFAM" id="SSF69322">
    <property type="entry name" value="Tricorn protease domain 2"/>
    <property type="match status" value="1"/>
</dbReference>
<feature type="compositionally biased region" description="Polar residues" evidence="1">
    <location>
        <begin position="86"/>
        <end position="99"/>
    </location>
</feature>
<gene>
    <name evidence="2" type="ORF">F9B16_24845</name>
</gene>
<dbReference type="Pfam" id="PF09826">
    <property type="entry name" value="Beta_propel"/>
    <property type="match status" value="1"/>
</dbReference>
<dbReference type="InterPro" id="IPR019198">
    <property type="entry name" value="Beta_propeller_containing"/>
</dbReference>
<evidence type="ECO:0000313" key="2">
    <source>
        <dbReference type="EMBL" id="KAB2376880.1"/>
    </source>
</evidence>
<dbReference type="Proteomes" id="UP000483004">
    <property type="component" value="Unassembled WGS sequence"/>
</dbReference>
<organism evidence="2 3">
    <name type="scientific">Actinomadura montaniterrae</name>
    <dbReference type="NCBI Taxonomy" id="1803903"/>
    <lineage>
        <taxon>Bacteria</taxon>
        <taxon>Bacillati</taxon>
        <taxon>Actinomycetota</taxon>
        <taxon>Actinomycetes</taxon>
        <taxon>Streptosporangiales</taxon>
        <taxon>Thermomonosporaceae</taxon>
        <taxon>Actinomadura</taxon>
    </lineage>
</organism>
<dbReference type="AlphaFoldDB" id="A0A6L3VU97"/>
<protein>
    <submittedName>
        <fullName evidence="2">Benzoate transporter</fullName>
    </submittedName>
</protein>
<name>A0A6L3VU97_9ACTN</name>
<accession>A0A6L3VU97</accession>
<comment type="caution">
    <text evidence="2">The sequence shown here is derived from an EMBL/GenBank/DDBJ whole genome shotgun (WGS) entry which is preliminary data.</text>
</comment>
<dbReference type="RefSeq" id="WP_151542530.1">
    <property type="nucleotide sequence ID" value="NZ_WBMR01000078.1"/>
</dbReference>
<feature type="region of interest" description="Disordered" evidence="1">
    <location>
        <begin position="72"/>
        <end position="112"/>
    </location>
</feature>
<reference evidence="2 3" key="1">
    <citation type="submission" date="2019-09" db="EMBL/GenBank/DDBJ databases">
        <title>Actinomadura physcomitrii sp. nov., a novel actinomycete isolated from moss [Physcomitrium sphaericum (Ludw) Fuernr].</title>
        <authorList>
            <person name="Liu C."/>
            <person name="Zhuang X."/>
        </authorList>
    </citation>
    <scope>NUCLEOTIDE SEQUENCE [LARGE SCALE GENOMIC DNA]</scope>
    <source>
        <strain evidence="2 3">CYP1-1B</strain>
    </source>
</reference>
<evidence type="ECO:0000256" key="1">
    <source>
        <dbReference type="SAM" id="MobiDB-lite"/>
    </source>
</evidence>
<dbReference type="PROSITE" id="PS51257">
    <property type="entry name" value="PROKAR_LIPOPROTEIN"/>
    <property type="match status" value="1"/>
</dbReference>
<keyword evidence="3" id="KW-1185">Reference proteome</keyword>
<sequence length="641" mass="65897">MRARTIAPVAAAALLAGCAGSPGSPAHRSASPVRLVAYDGCGPLLDGLREATAARVGPYGLGDVVPLTRGGALPKAEGAVPDGATRNAQPATPQHSATNAHEPGADEPDTVKTDGRRIVALARGRLQVIDAASRKVVHTVNPPAGTAWTGNAQLLLSGDRVLVLSERLPIRPLLRGAEPGPVPDGAPGRVPGGASGPETDLTLIDLAGTPRIVGTMTSGTGYVDARQTGSVARVVVRSTPAIDFPMPKDPAGSHDDAVRRNQERVRKAPLDAWLPAFTVSAGGGTARTFRTPCEQVSRPASYTGTSMLTVLTVDLARGLGDPSPIAVAADGTTVYGNGSSLFVTGAPPGPLPGTRSAAPFQESTDVYKFDARGGAHPRYVASGEVPGRLPDQYSLSEYGGDLRLATTSAGTKPDGSGSQSSVFVLAQHGARLDPVGRVGGLGKGERLYAVRFIGTMAYAVTFRQIDPLYAVDLKDPSRPRVTGTLKISGYSAYLHPLADGRLLGIGQDATSAGRPEGLQVSLFDVAGTPRRVGVHRLPGATSASEFEPHAFLYWAPSGLAVVPVTSRDRGPGEALALKIDGTGIREAGTIRHPAGALGGAVTRSVMIGNTLWTFSDDGARATDTTGANALRGGAWIPFTGT</sequence>
<evidence type="ECO:0000313" key="3">
    <source>
        <dbReference type="Proteomes" id="UP000483004"/>
    </source>
</evidence>